<comment type="caution">
    <text evidence="2">The sequence shown here is derived from an EMBL/GenBank/DDBJ whole genome shotgun (WGS) entry which is preliminary data.</text>
</comment>
<sequence>MQRNAPEDLDLVSWAPGKFWPPSKLNGYVYDVHAGVETYIYIIGEGLDYGHAEFVQSRRENWFFGPNVLPTFRDDSSPNGYMTCVASKASGWHSGVSKNSKLVVMKASHTLADNTWAFARILQDIISRQRQYKSVVLYPRCSIPLFEPGDAPTEGWEYVLLLMQELLDRDVNIVTCAGDNDQWLIKKRRNVPDRFPATHSSDQFPIIVAGSVTKRGDRSKFSRGFHVSDLMAWAPGDGVESWIPGDGVECASNTDSRYTKGRGTAFAAGMVAGMVAYYLDGRTPEQEHRGHFAAQMRRDISKRYSRPLFSKPVPGISKPNIIWNLQDGSRDPNHSELQIFQPKISFNMST</sequence>
<evidence type="ECO:0000313" key="3">
    <source>
        <dbReference type="Proteomes" id="UP000664521"/>
    </source>
</evidence>
<dbReference type="OrthoDB" id="1896086at2759"/>
<organism evidence="2 3">
    <name type="scientific">Heterodermia speciosa</name>
    <dbReference type="NCBI Taxonomy" id="116794"/>
    <lineage>
        <taxon>Eukaryota</taxon>
        <taxon>Fungi</taxon>
        <taxon>Dikarya</taxon>
        <taxon>Ascomycota</taxon>
        <taxon>Pezizomycotina</taxon>
        <taxon>Lecanoromycetes</taxon>
        <taxon>OSLEUM clade</taxon>
        <taxon>Lecanoromycetidae</taxon>
        <taxon>Caliciales</taxon>
        <taxon>Physciaceae</taxon>
        <taxon>Heterodermia</taxon>
    </lineage>
</organism>
<dbReference type="InterPro" id="IPR000209">
    <property type="entry name" value="Peptidase_S8/S53_dom"/>
</dbReference>
<dbReference type="AlphaFoldDB" id="A0A8H3G561"/>
<proteinExistence type="predicted"/>
<accession>A0A8H3G561</accession>
<dbReference type="EMBL" id="CAJPDS010000096">
    <property type="protein sequence ID" value="CAF9936957.1"/>
    <property type="molecule type" value="Genomic_DNA"/>
</dbReference>
<dbReference type="GO" id="GO:0004252">
    <property type="term" value="F:serine-type endopeptidase activity"/>
    <property type="evidence" value="ECO:0007669"/>
    <property type="project" value="InterPro"/>
</dbReference>
<name>A0A8H3G561_9LECA</name>
<evidence type="ECO:0000259" key="1">
    <source>
        <dbReference type="Pfam" id="PF00082"/>
    </source>
</evidence>
<gene>
    <name evidence="2" type="ORF">HETSPECPRED_010512</name>
</gene>
<dbReference type="Pfam" id="PF00082">
    <property type="entry name" value="Peptidase_S8"/>
    <property type="match status" value="1"/>
</dbReference>
<keyword evidence="3" id="KW-1185">Reference proteome</keyword>
<dbReference type="GO" id="GO:0006508">
    <property type="term" value="P:proteolysis"/>
    <property type="evidence" value="ECO:0007669"/>
    <property type="project" value="InterPro"/>
</dbReference>
<protein>
    <recommendedName>
        <fullName evidence="1">Peptidase S8/S53 domain-containing protein</fullName>
    </recommendedName>
</protein>
<reference evidence="2" key="1">
    <citation type="submission" date="2021-03" db="EMBL/GenBank/DDBJ databases">
        <authorList>
            <person name="Tagirdzhanova G."/>
        </authorList>
    </citation>
    <scope>NUCLEOTIDE SEQUENCE</scope>
</reference>
<dbReference type="SUPFAM" id="SSF52743">
    <property type="entry name" value="Subtilisin-like"/>
    <property type="match status" value="1"/>
</dbReference>
<dbReference type="Gene3D" id="3.40.50.200">
    <property type="entry name" value="Peptidase S8/S53 domain"/>
    <property type="match status" value="1"/>
</dbReference>
<feature type="domain" description="Peptidase S8/S53" evidence="1">
    <location>
        <begin position="166"/>
        <end position="280"/>
    </location>
</feature>
<evidence type="ECO:0000313" key="2">
    <source>
        <dbReference type="EMBL" id="CAF9936957.1"/>
    </source>
</evidence>
<dbReference type="InterPro" id="IPR036852">
    <property type="entry name" value="Peptidase_S8/S53_dom_sf"/>
</dbReference>
<dbReference type="Proteomes" id="UP000664521">
    <property type="component" value="Unassembled WGS sequence"/>
</dbReference>